<dbReference type="Pfam" id="PF01381">
    <property type="entry name" value="HTH_3"/>
    <property type="match status" value="1"/>
</dbReference>
<dbReference type="InterPro" id="IPR050807">
    <property type="entry name" value="TransReg_Diox_bact_type"/>
</dbReference>
<dbReference type="PANTHER" id="PTHR46797:SF1">
    <property type="entry name" value="METHYLPHOSPHONATE SYNTHASE"/>
    <property type="match status" value="1"/>
</dbReference>
<dbReference type="InterPro" id="IPR001387">
    <property type="entry name" value="Cro/C1-type_HTH"/>
</dbReference>
<dbReference type="SMART" id="SM00530">
    <property type="entry name" value="HTH_XRE"/>
    <property type="match status" value="2"/>
</dbReference>
<gene>
    <name evidence="3" type="ORF">FRY98_24600</name>
</gene>
<dbReference type="CDD" id="cd00093">
    <property type="entry name" value="HTH_XRE"/>
    <property type="match status" value="2"/>
</dbReference>
<dbReference type="GO" id="GO:0003700">
    <property type="term" value="F:DNA-binding transcription factor activity"/>
    <property type="evidence" value="ECO:0007669"/>
    <property type="project" value="TreeGrafter"/>
</dbReference>
<dbReference type="OrthoDB" id="9812960at2"/>
<dbReference type="GO" id="GO:0005829">
    <property type="term" value="C:cytosol"/>
    <property type="evidence" value="ECO:0007669"/>
    <property type="project" value="TreeGrafter"/>
</dbReference>
<dbReference type="EMBL" id="VSDO01000005">
    <property type="protein sequence ID" value="TYA10952.1"/>
    <property type="molecule type" value="Genomic_DNA"/>
</dbReference>
<dbReference type="InterPro" id="IPR010982">
    <property type="entry name" value="Lambda_DNA-bd_dom_sf"/>
</dbReference>
<protein>
    <submittedName>
        <fullName evidence="3">Helix-turn-helix transcriptional regulator</fullName>
    </submittedName>
</protein>
<keyword evidence="1" id="KW-0238">DNA-binding</keyword>
<keyword evidence="4" id="KW-1185">Reference proteome</keyword>
<evidence type="ECO:0000313" key="4">
    <source>
        <dbReference type="Proteomes" id="UP000325218"/>
    </source>
</evidence>
<dbReference type="Proteomes" id="UP000325218">
    <property type="component" value="Unassembled WGS sequence"/>
</dbReference>
<evidence type="ECO:0000313" key="3">
    <source>
        <dbReference type="EMBL" id="TYA10952.1"/>
    </source>
</evidence>
<evidence type="ECO:0000259" key="2">
    <source>
        <dbReference type="PROSITE" id="PS50943"/>
    </source>
</evidence>
<dbReference type="GO" id="GO:0003677">
    <property type="term" value="F:DNA binding"/>
    <property type="evidence" value="ECO:0007669"/>
    <property type="project" value="UniProtKB-KW"/>
</dbReference>
<proteinExistence type="predicted"/>
<comment type="caution">
    <text evidence="3">The sequence shown here is derived from an EMBL/GenBank/DDBJ whole genome shotgun (WGS) entry which is preliminary data.</text>
</comment>
<accession>A0A5D0CMP2</accession>
<dbReference type="Pfam" id="PF12844">
    <property type="entry name" value="HTH_19"/>
    <property type="match status" value="1"/>
</dbReference>
<feature type="domain" description="HTH cro/C1-type" evidence="2">
    <location>
        <begin position="72"/>
        <end position="129"/>
    </location>
</feature>
<dbReference type="PROSITE" id="PS50943">
    <property type="entry name" value="HTH_CROC1"/>
    <property type="match status" value="2"/>
</dbReference>
<organism evidence="3 4">
    <name type="scientific">Paenibacillus faecis</name>
    <dbReference type="NCBI Taxonomy" id="862114"/>
    <lineage>
        <taxon>Bacteria</taxon>
        <taxon>Bacillati</taxon>
        <taxon>Bacillota</taxon>
        <taxon>Bacilli</taxon>
        <taxon>Bacillales</taxon>
        <taxon>Paenibacillaceae</taxon>
        <taxon>Paenibacillus</taxon>
    </lineage>
</organism>
<dbReference type="Gene3D" id="1.10.260.40">
    <property type="entry name" value="lambda repressor-like DNA-binding domains"/>
    <property type="match status" value="2"/>
</dbReference>
<sequence>MSIGKNIKTFRKEKKLTQVELAKKANMSRSYLADVEGDRYNPSLDTLSDIAEALGVSTADLLHGRESFGKFIRLEREMAGLSLEEVCRRTGINETQLSRIENEDTTSHYFDVKTMKKLAEVLNVSYVQLYEATGALIDLTEQEKKEFFESLYKEDYINEQVLFTLNLFDFTDGKNKELLAEFINTLSELIVKSKKKFTFSINLEKPENYQQLKNNLIDHNDIDFKSSVIEALSNLALQHKITEKINPLPFKTEREFIHDAKIDLADKDLVKKYPTISVDGRPLSEKELRKIIGLIRMDRELEEE</sequence>
<reference evidence="3 4" key="1">
    <citation type="submission" date="2019-08" db="EMBL/GenBank/DDBJ databases">
        <title>Genome sequencing of Paenibacillus faecis DSM 23593(T).</title>
        <authorList>
            <person name="Kook J.-K."/>
            <person name="Park S.-N."/>
            <person name="Lim Y.K."/>
        </authorList>
    </citation>
    <scope>NUCLEOTIDE SEQUENCE [LARGE SCALE GENOMIC DNA]</scope>
    <source>
        <strain evidence="3 4">DSM 23593</strain>
    </source>
</reference>
<dbReference type="PANTHER" id="PTHR46797">
    <property type="entry name" value="HTH-TYPE TRANSCRIPTIONAL REGULATOR"/>
    <property type="match status" value="1"/>
</dbReference>
<dbReference type="AlphaFoldDB" id="A0A5D0CMP2"/>
<dbReference type="SUPFAM" id="SSF47413">
    <property type="entry name" value="lambda repressor-like DNA-binding domains"/>
    <property type="match status" value="2"/>
</dbReference>
<name>A0A5D0CMP2_9BACL</name>
<evidence type="ECO:0000256" key="1">
    <source>
        <dbReference type="ARBA" id="ARBA00023125"/>
    </source>
</evidence>
<dbReference type="RefSeq" id="WP_148457113.1">
    <property type="nucleotide sequence ID" value="NZ_VSDO01000005.1"/>
</dbReference>
<feature type="domain" description="HTH cro/C1-type" evidence="2">
    <location>
        <begin position="7"/>
        <end position="61"/>
    </location>
</feature>